<dbReference type="GO" id="GO:0016020">
    <property type="term" value="C:membrane"/>
    <property type="evidence" value="ECO:0007669"/>
    <property type="project" value="UniProtKB-SubCell"/>
</dbReference>
<keyword evidence="2" id="KW-0433">Leucine-rich repeat</keyword>
<dbReference type="Gene3D" id="3.80.10.10">
    <property type="entry name" value="Ribonuclease Inhibitor"/>
    <property type="match status" value="2"/>
</dbReference>
<dbReference type="AlphaFoldDB" id="A0AAP0MZ90"/>
<dbReference type="Pfam" id="PF13516">
    <property type="entry name" value="LRR_6"/>
    <property type="match status" value="1"/>
</dbReference>
<comment type="caution">
    <text evidence="12">The sequence shown here is derived from an EMBL/GenBank/DDBJ whole genome shotgun (WGS) entry which is preliminary data.</text>
</comment>
<dbReference type="PANTHER" id="PTHR46662:SF88">
    <property type="entry name" value="LEUCINE-RICH REPEAT-CONTAINING N-TERMINAL PLANT-TYPE DOMAIN-CONTAINING PROTEIN"/>
    <property type="match status" value="1"/>
</dbReference>
<dbReference type="FunFam" id="3.80.10.10:FF:000413">
    <property type="entry name" value="Inactive leucine-rich repeat receptor-like protein kinase"/>
    <property type="match status" value="1"/>
</dbReference>
<evidence type="ECO:0000256" key="1">
    <source>
        <dbReference type="ARBA" id="ARBA00004167"/>
    </source>
</evidence>
<evidence type="ECO:0000256" key="3">
    <source>
        <dbReference type="ARBA" id="ARBA00022692"/>
    </source>
</evidence>
<keyword evidence="9" id="KW-0325">Glycoprotein</keyword>
<feature type="region of interest" description="Disordered" evidence="10">
    <location>
        <begin position="343"/>
        <end position="364"/>
    </location>
</feature>
<keyword evidence="6 11" id="KW-1133">Transmembrane helix</keyword>
<evidence type="ECO:0000256" key="9">
    <source>
        <dbReference type="ARBA" id="ARBA00023180"/>
    </source>
</evidence>
<dbReference type="Proteomes" id="UP001428341">
    <property type="component" value="Unassembled WGS sequence"/>
</dbReference>
<dbReference type="SMART" id="SM00369">
    <property type="entry name" value="LRR_TYP"/>
    <property type="match status" value="4"/>
</dbReference>
<dbReference type="PRINTS" id="PR00019">
    <property type="entry name" value="LEURICHRPT"/>
</dbReference>
<evidence type="ECO:0000313" key="13">
    <source>
        <dbReference type="Proteomes" id="UP001428341"/>
    </source>
</evidence>
<sequence>MLKYISLSNNKLSGPIPRELCDSGSLVEINLDGNMLSGTIEDVFDRCTNLSELVLVNNRISGSIPEYISELPLKVLDLQYNNFTGVIPVSLWNSENLMEFNAASNLLEVSLSWEISNDVALEKLDLSSNMLTRQIPKKIGNLTNIQILKLNSNFFDGIIPMEFGDCISLNTLDLGSNNLNGSIPEKIADLAQLQFLDLSHNNLSGPIPSKPSSYFHELTGSIPESLGYLSSLVRLNLSGNKLYGSVPTSFGNLNGLTHLDLSCNELDDNRLEGEVPRSGIFQNLLIISLTGNKDLCGKTMGSDCQILTFGKLALVGTVVGSVLVIAIIVFVLRWWIQRSNRQSDPKETEESKRNSISKQNRKSISDRSNNALMEHLSINLAMFEPSLRGKCYWRWWLSNCIQRYYA</sequence>
<dbReference type="Pfam" id="PF13855">
    <property type="entry name" value="LRR_8"/>
    <property type="match status" value="1"/>
</dbReference>
<keyword evidence="4" id="KW-0732">Signal</keyword>
<evidence type="ECO:0000256" key="2">
    <source>
        <dbReference type="ARBA" id="ARBA00022614"/>
    </source>
</evidence>
<name>A0AAP0MZ90_9ROSI</name>
<keyword evidence="7 11" id="KW-0472">Membrane</keyword>
<dbReference type="InterPro" id="IPR032675">
    <property type="entry name" value="LRR_dom_sf"/>
</dbReference>
<dbReference type="InterPro" id="IPR003591">
    <property type="entry name" value="Leu-rich_rpt_typical-subtyp"/>
</dbReference>
<dbReference type="EMBL" id="JBCGBO010000001">
    <property type="protein sequence ID" value="KAK9229833.1"/>
    <property type="molecule type" value="Genomic_DNA"/>
</dbReference>
<accession>A0AAP0MZ90</accession>
<keyword evidence="3 11" id="KW-0812">Transmembrane</keyword>
<proteinExistence type="predicted"/>
<feature type="compositionally biased region" description="Basic and acidic residues" evidence="10">
    <location>
        <begin position="343"/>
        <end position="353"/>
    </location>
</feature>
<evidence type="ECO:0000256" key="11">
    <source>
        <dbReference type="SAM" id="Phobius"/>
    </source>
</evidence>
<reference evidence="12 13" key="1">
    <citation type="submission" date="2024-05" db="EMBL/GenBank/DDBJ databases">
        <title>Haplotype-resolved chromosome-level genome assembly of Huyou (Citrus changshanensis).</title>
        <authorList>
            <person name="Miao C."/>
            <person name="Chen W."/>
            <person name="Wu Y."/>
            <person name="Wang L."/>
            <person name="Zhao S."/>
            <person name="Grierson D."/>
            <person name="Xu C."/>
            <person name="Chen K."/>
        </authorList>
    </citation>
    <scope>NUCLEOTIDE SEQUENCE [LARGE SCALE GENOMIC DNA]</scope>
    <source>
        <strain evidence="12">01-14</strain>
        <tissue evidence="12">Leaf</tissue>
    </source>
</reference>
<keyword evidence="8" id="KW-0675">Receptor</keyword>
<organism evidence="12 13">
    <name type="scientific">Citrus x changshan-huyou</name>
    <dbReference type="NCBI Taxonomy" id="2935761"/>
    <lineage>
        <taxon>Eukaryota</taxon>
        <taxon>Viridiplantae</taxon>
        <taxon>Streptophyta</taxon>
        <taxon>Embryophyta</taxon>
        <taxon>Tracheophyta</taxon>
        <taxon>Spermatophyta</taxon>
        <taxon>Magnoliopsida</taxon>
        <taxon>eudicotyledons</taxon>
        <taxon>Gunneridae</taxon>
        <taxon>Pentapetalae</taxon>
        <taxon>rosids</taxon>
        <taxon>malvids</taxon>
        <taxon>Sapindales</taxon>
        <taxon>Rutaceae</taxon>
        <taxon>Aurantioideae</taxon>
        <taxon>Citrus</taxon>
    </lineage>
</organism>
<evidence type="ECO:0000256" key="10">
    <source>
        <dbReference type="SAM" id="MobiDB-lite"/>
    </source>
</evidence>
<dbReference type="InterPro" id="IPR001611">
    <property type="entry name" value="Leu-rich_rpt"/>
</dbReference>
<gene>
    <name evidence="12" type="ORF">WN944_022799</name>
</gene>
<evidence type="ECO:0000256" key="4">
    <source>
        <dbReference type="ARBA" id="ARBA00022729"/>
    </source>
</evidence>
<evidence type="ECO:0000256" key="6">
    <source>
        <dbReference type="ARBA" id="ARBA00022989"/>
    </source>
</evidence>
<dbReference type="SUPFAM" id="SSF52047">
    <property type="entry name" value="RNI-like"/>
    <property type="match status" value="1"/>
</dbReference>
<evidence type="ECO:0000256" key="7">
    <source>
        <dbReference type="ARBA" id="ARBA00023136"/>
    </source>
</evidence>
<dbReference type="PANTHER" id="PTHR46662">
    <property type="entry name" value="DI-GLUCOSE BINDING PROTEIN WITH LEUCINE-RICH REPEAT DOMAIN-CONTAINING PROTEIN"/>
    <property type="match status" value="1"/>
</dbReference>
<feature type="transmembrane region" description="Helical" evidence="11">
    <location>
        <begin position="312"/>
        <end position="336"/>
    </location>
</feature>
<evidence type="ECO:0000256" key="5">
    <source>
        <dbReference type="ARBA" id="ARBA00022737"/>
    </source>
</evidence>
<evidence type="ECO:0000256" key="8">
    <source>
        <dbReference type="ARBA" id="ARBA00023170"/>
    </source>
</evidence>
<comment type="subcellular location">
    <subcellularLocation>
        <location evidence="1">Membrane</location>
        <topology evidence="1">Single-pass membrane protein</topology>
    </subcellularLocation>
</comment>
<protein>
    <submittedName>
        <fullName evidence="12">Uncharacterized protein</fullName>
    </submittedName>
</protein>
<dbReference type="Pfam" id="PF00560">
    <property type="entry name" value="LRR_1"/>
    <property type="match status" value="5"/>
</dbReference>
<evidence type="ECO:0000313" key="12">
    <source>
        <dbReference type="EMBL" id="KAK9229833.1"/>
    </source>
</evidence>
<keyword evidence="5" id="KW-0677">Repeat</keyword>
<keyword evidence="13" id="KW-1185">Reference proteome</keyword>